<reference evidence="4" key="1">
    <citation type="journal article" date="2014" name="Int. J. Syst. Evol. Microbiol.">
        <title>Complete genome sequence of Corynebacterium casei LMG S-19264T (=DSM 44701T), isolated from a smear-ripened cheese.</title>
        <authorList>
            <consortium name="US DOE Joint Genome Institute (JGI-PGF)"/>
            <person name="Walter F."/>
            <person name="Albersmeier A."/>
            <person name="Kalinowski J."/>
            <person name="Ruckert C."/>
        </authorList>
    </citation>
    <scope>NUCLEOTIDE SEQUENCE</scope>
    <source>
        <strain evidence="4">JCM 12289</strain>
    </source>
</reference>
<keyword evidence="2" id="KW-1133">Transmembrane helix</keyword>
<feature type="region of interest" description="Disordered" evidence="1">
    <location>
        <begin position="327"/>
        <end position="374"/>
    </location>
</feature>
<dbReference type="GeneID" id="71761568"/>
<evidence type="ECO:0000313" key="6">
    <source>
        <dbReference type="Proteomes" id="UP000830542"/>
    </source>
</evidence>
<keyword evidence="2" id="KW-0472">Membrane</keyword>
<feature type="domain" description="DUF7282" evidence="3">
    <location>
        <begin position="198"/>
        <end position="321"/>
    </location>
</feature>
<evidence type="ECO:0000313" key="5">
    <source>
        <dbReference type="EMBL" id="UOO96431.1"/>
    </source>
</evidence>
<dbReference type="EMBL" id="BAAADN010000043">
    <property type="protein sequence ID" value="GAA0468944.1"/>
    <property type="molecule type" value="Genomic_DNA"/>
</dbReference>
<dbReference type="Proteomes" id="UP001500962">
    <property type="component" value="Unassembled WGS sequence"/>
</dbReference>
<name>A0AAV3SJT5_HALDO</name>
<feature type="domain" description="DUF7282" evidence="3">
    <location>
        <begin position="64"/>
        <end position="174"/>
    </location>
</feature>
<evidence type="ECO:0000259" key="3">
    <source>
        <dbReference type="Pfam" id="PF23951"/>
    </source>
</evidence>
<evidence type="ECO:0000313" key="7">
    <source>
        <dbReference type="Proteomes" id="UP001500962"/>
    </source>
</evidence>
<feature type="transmembrane region" description="Helical" evidence="2">
    <location>
        <begin position="382"/>
        <end position="402"/>
    </location>
</feature>
<evidence type="ECO:0000256" key="1">
    <source>
        <dbReference type="SAM" id="MobiDB-lite"/>
    </source>
</evidence>
<reference evidence="4" key="3">
    <citation type="submission" date="2023-12" db="EMBL/GenBank/DDBJ databases">
        <authorList>
            <person name="Sun Q."/>
            <person name="Inoue M."/>
        </authorList>
    </citation>
    <scope>NUCLEOTIDE SEQUENCE</scope>
    <source>
        <strain evidence="4">JCM 12289</strain>
    </source>
</reference>
<protein>
    <recommendedName>
        <fullName evidence="3">DUF7282 domain-containing protein</fullName>
    </recommendedName>
</protein>
<dbReference type="KEGG" id="hdo:MUK72_06930"/>
<gene>
    <name evidence="4" type="ORF">GCM10008985_27500</name>
    <name evidence="5" type="ORF">MUK72_06930</name>
</gene>
<dbReference type="Proteomes" id="UP000830542">
    <property type="component" value="Chromosome"/>
</dbReference>
<evidence type="ECO:0000256" key="2">
    <source>
        <dbReference type="SAM" id="Phobius"/>
    </source>
</evidence>
<accession>A0AAV3SJT5</accession>
<dbReference type="RefSeq" id="WP_244705130.1">
    <property type="nucleotide sequence ID" value="NZ_BAAADN010000043.1"/>
</dbReference>
<organism evidence="4 7">
    <name type="scientific">Halococcus dombrowskii</name>
    <dbReference type="NCBI Taxonomy" id="179637"/>
    <lineage>
        <taxon>Archaea</taxon>
        <taxon>Methanobacteriati</taxon>
        <taxon>Methanobacteriota</taxon>
        <taxon>Stenosarchaea group</taxon>
        <taxon>Halobacteria</taxon>
        <taxon>Halobacteriales</taxon>
        <taxon>Halococcaceae</taxon>
        <taxon>Halococcus</taxon>
    </lineage>
</organism>
<dbReference type="EMBL" id="CP095005">
    <property type="protein sequence ID" value="UOO96431.1"/>
    <property type="molecule type" value="Genomic_DNA"/>
</dbReference>
<dbReference type="InterPro" id="IPR055706">
    <property type="entry name" value="Slg1/2_DUF7282"/>
</dbReference>
<feature type="compositionally biased region" description="Polar residues" evidence="1">
    <location>
        <begin position="344"/>
        <end position="356"/>
    </location>
</feature>
<evidence type="ECO:0000313" key="4">
    <source>
        <dbReference type="EMBL" id="GAA0468944.1"/>
    </source>
</evidence>
<keyword evidence="6" id="KW-1185">Reference proteome</keyword>
<reference evidence="5" key="2">
    <citation type="submission" date="2022-04" db="EMBL/GenBank/DDBJ databases">
        <title>Sequencing and genomic assembly of Halococcus dombrowskii.</title>
        <authorList>
            <person name="Lim S.W."/>
            <person name="MacLea K.S."/>
        </authorList>
    </citation>
    <scope>NUCLEOTIDE SEQUENCE</scope>
    <source>
        <strain evidence="5">H4</strain>
    </source>
</reference>
<sequence length="545" mass="57984">MFERHNRVVLVAIVVCLSVGIVSFPALDPVGDVDATTGDARQFQQNGTGVATGNQNDSVASNVSVTLDNQTTTGTTARIRSVTLPEAGFVTIHNRSYRSTGNESGTSIVGVSSSLDAGNHENVTVVFRRLLKTNQTLTAVVHRDGNGNRNFDYASANGFVDTAFGVNGTPVSDSGVATIQRLPRSGVGNAFDDRPTSPSVTIENQTAINDRITVDSVRLPTYSRIVVHNSSYNVSSPSAATIIGKSKRVRIGTFRNITIELYDVPGRNLDRHRPNESERLYVSLYRDTNRNGEFDFRNLSYGMDTPYLNESGVPLVTSVRVNNTDTLGSETTVASPERPPTAILETTSGSSVGQRATTDRSGSEAGTSDDGTGAGGGGSGGLVGLFAIGGIVAVLAVGWVAAGRSRAADDSDVSVLQQELARIRMAVSRYGVDMRAYGIPAEWRTLEIELSADDSAKRRSAVEALAAIDGLDLTAMDGETPDDADGEFTHRSMTISLPRETVERAEDAAAEGDERSQEVIATLRRVLSAYYPDAVRATTDTYGEA</sequence>
<proteinExistence type="predicted"/>
<dbReference type="Pfam" id="PF23951">
    <property type="entry name" value="DUF7282"/>
    <property type="match status" value="2"/>
</dbReference>
<keyword evidence="2" id="KW-0812">Transmembrane</keyword>
<dbReference type="AlphaFoldDB" id="A0AAV3SJT5"/>